<dbReference type="InterPro" id="IPR008139">
    <property type="entry name" value="SaposinB_dom"/>
</dbReference>
<keyword evidence="4" id="KW-1185">Reference proteome</keyword>
<keyword evidence="2" id="KW-0325">Glycoprotein</keyword>
<dbReference type="SUPFAM" id="SSF47862">
    <property type="entry name" value="Saposin"/>
    <property type="match status" value="1"/>
</dbReference>
<organism evidence="4 5">
    <name type="scientific">Plectus sambesii</name>
    <dbReference type="NCBI Taxonomy" id="2011161"/>
    <lineage>
        <taxon>Eukaryota</taxon>
        <taxon>Metazoa</taxon>
        <taxon>Ecdysozoa</taxon>
        <taxon>Nematoda</taxon>
        <taxon>Chromadorea</taxon>
        <taxon>Plectida</taxon>
        <taxon>Plectina</taxon>
        <taxon>Plectoidea</taxon>
        <taxon>Plectidae</taxon>
        <taxon>Plectus</taxon>
    </lineage>
</organism>
<dbReference type="Gene3D" id="1.10.225.10">
    <property type="entry name" value="Saposin-like"/>
    <property type="match status" value="2"/>
</dbReference>
<reference evidence="5" key="1">
    <citation type="submission" date="2022-11" db="UniProtKB">
        <authorList>
            <consortium name="WormBaseParasite"/>
        </authorList>
    </citation>
    <scope>IDENTIFICATION</scope>
</reference>
<protein>
    <submittedName>
        <fullName evidence="5">Saposin B-type domain-containing protein</fullName>
    </submittedName>
</protein>
<keyword evidence="1" id="KW-1015">Disulfide bond</keyword>
<evidence type="ECO:0000313" key="4">
    <source>
        <dbReference type="Proteomes" id="UP000887566"/>
    </source>
</evidence>
<dbReference type="SMART" id="SM00741">
    <property type="entry name" value="SapB"/>
    <property type="match status" value="2"/>
</dbReference>
<dbReference type="AlphaFoldDB" id="A0A914V8E7"/>
<evidence type="ECO:0000256" key="2">
    <source>
        <dbReference type="ARBA" id="ARBA00023180"/>
    </source>
</evidence>
<name>A0A914V8E7_9BILA</name>
<feature type="domain" description="Saposin B-type" evidence="3">
    <location>
        <begin position="90"/>
        <end position="168"/>
    </location>
</feature>
<feature type="domain" description="Saposin B-type" evidence="3">
    <location>
        <begin position="197"/>
        <end position="274"/>
    </location>
</feature>
<evidence type="ECO:0000259" key="3">
    <source>
        <dbReference type="PROSITE" id="PS50015"/>
    </source>
</evidence>
<evidence type="ECO:0000256" key="1">
    <source>
        <dbReference type="ARBA" id="ARBA00023157"/>
    </source>
</evidence>
<dbReference type="PANTHER" id="PTHR11480:SF91">
    <property type="entry name" value="SAPOSIN B-TYPE DOMAIN-CONTAINING PROTEIN"/>
    <property type="match status" value="1"/>
</dbReference>
<dbReference type="PANTHER" id="PTHR11480">
    <property type="entry name" value="SAPOSIN-RELATED"/>
    <property type="match status" value="1"/>
</dbReference>
<dbReference type="InterPro" id="IPR008138">
    <property type="entry name" value="SapB_2"/>
</dbReference>
<dbReference type="Pfam" id="PF03489">
    <property type="entry name" value="SapB_2"/>
    <property type="match status" value="1"/>
</dbReference>
<proteinExistence type="predicted"/>
<evidence type="ECO:0000313" key="5">
    <source>
        <dbReference type="WBParaSite" id="PSAMB.scaffold1656size28962.g14225.t1"/>
    </source>
</evidence>
<accession>A0A914V8E7</accession>
<dbReference type="WBParaSite" id="PSAMB.scaffold1656size28962.g14225.t1">
    <property type="protein sequence ID" value="PSAMB.scaffold1656size28962.g14225.t1"/>
    <property type="gene ID" value="PSAMB.scaffold1656size28962.g14225"/>
</dbReference>
<dbReference type="Proteomes" id="UP000887566">
    <property type="component" value="Unplaced"/>
</dbReference>
<dbReference type="PROSITE" id="PS50015">
    <property type="entry name" value="SAP_B"/>
    <property type="match status" value="2"/>
</dbReference>
<dbReference type="InterPro" id="IPR051428">
    <property type="entry name" value="Sphingo_Act-Surfact_Prot"/>
</dbReference>
<dbReference type="InterPro" id="IPR011001">
    <property type="entry name" value="Saposin-like"/>
</dbReference>
<sequence length="274" mass="30618">MNGLDTFRSVGGLCDFLLVGLASEWTEVSPSPPISASDNWCVCGPSDHHAPCVKKHGSLYFSRRRHRLRFHSAAFNKPMLVVAAGKDQGNNLPCFLCNSMFSAAKHHVGLSEEQLQALLQSRCRLLIGYEPECRYFVDSNLPEIYFSLNYDLSSKDVCVSLKLCEQKNPFAQENMGMKAVQPSSPADAHRFKNGVVKKPICRFCEKIIWTAKSFALSRKKSIEDFAHSTCERFGSGTLADDCLKMAAEKIDQLAYFVDKKMIEGTICAKINQCK</sequence>